<dbReference type="SUPFAM" id="SSF51905">
    <property type="entry name" value="FAD/NAD(P)-binding domain"/>
    <property type="match status" value="1"/>
</dbReference>
<dbReference type="PhylomeDB" id="A0A060T691"/>
<dbReference type="PANTHER" id="PTHR42877:SF5">
    <property type="entry name" value="L-ORNITHINE N(5)-MONOOXYGENASE-RELATED"/>
    <property type="match status" value="1"/>
</dbReference>
<evidence type="ECO:0000256" key="1">
    <source>
        <dbReference type="ARBA" id="ARBA00010139"/>
    </source>
</evidence>
<feature type="compositionally biased region" description="Polar residues" evidence="5">
    <location>
        <begin position="37"/>
        <end position="49"/>
    </location>
</feature>
<reference evidence="6" key="1">
    <citation type="submission" date="2014-02" db="EMBL/GenBank/DDBJ databases">
        <authorList>
            <person name="Genoscope - CEA"/>
        </authorList>
    </citation>
    <scope>NUCLEOTIDE SEQUENCE</scope>
    <source>
        <strain evidence="6">LS3</strain>
    </source>
</reference>
<evidence type="ECO:0000256" key="3">
    <source>
        <dbReference type="ARBA" id="ARBA00022827"/>
    </source>
</evidence>
<sequence length="585" mass="66336">MPKTESRSCTIAFTMSTSVTTTVESENSLRQREPAASAQSAVSSGNVLGTTVDDEEERHHIPRQGTDEPEVWESVEVPKDRSVLEKDSTDVAIIGSGFSGLASAITMQNHFKDNTYTIFELHSDIGGTWHANTYPGCASDVPAPWYSLSTDLNPNWSELNPPQAELEEYLRKVVERHNIRPNTRLNSRVLRLDWDEENSVWNLLVYNSKTGHEYIHEAKVVFMGQGILVHPNKYDVPGLQDKFQGSFFHSAHWDHSVDIKGKDVIIIGNGCSATQVVPNICNEAKSVTQLMRSGQWLVPHPGEGIYSAYKKFFSKSNFLMKLFRFLLFFGHEVRAPMFNSRNPFSGLVERYFTGRARERMESKVPKQYQDFLIPDFKLGCKRMVIDKGYTDCLHRDNVHLAKDTIVSVSENHVHTKSGQTYHADVIVACTGYNVNYGLDATPIYGRRGAHLQSKWRTEGVSAYDTVMVDNSPNLFFLAGPNATTGHSSVVFAIEMALSYIRKVVKPVLEGKQKTVEVKSSAYQKWREDLDEAMKTTVFSSPYGGCVSWYAKGINNFTTYPWTQIYFWYRMTFPHWKDLTYKKATN</sequence>
<accession>A0A060T691</accession>
<protein>
    <submittedName>
        <fullName evidence="6">ARAD1B09768p</fullName>
    </submittedName>
</protein>
<proteinExistence type="inferred from homology"/>
<evidence type="ECO:0000313" key="6">
    <source>
        <dbReference type="EMBL" id="CDP36299.1"/>
    </source>
</evidence>
<dbReference type="GO" id="GO:0004499">
    <property type="term" value="F:N,N-dimethylaniline monooxygenase activity"/>
    <property type="evidence" value="ECO:0007669"/>
    <property type="project" value="InterPro"/>
</dbReference>
<gene>
    <name evidence="6" type="ORF">GNLVRS02_ARAD1B09768g</name>
</gene>
<dbReference type="PANTHER" id="PTHR42877">
    <property type="entry name" value="L-ORNITHINE N(5)-MONOOXYGENASE-RELATED"/>
    <property type="match status" value="1"/>
</dbReference>
<dbReference type="InterPro" id="IPR020946">
    <property type="entry name" value="Flavin_mOase-like"/>
</dbReference>
<keyword evidence="2" id="KW-0285">Flavoprotein</keyword>
<evidence type="ECO:0000256" key="4">
    <source>
        <dbReference type="ARBA" id="ARBA00023002"/>
    </source>
</evidence>
<dbReference type="GO" id="GO:0050660">
    <property type="term" value="F:flavin adenine dinucleotide binding"/>
    <property type="evidence" value="ECO:0007669"/>
    <property type="project" value="InterPro"/>
</dbReference>
<evidence type="ECO:0000256" key="5">
    <source>
        <dbReference type="SAM" id="MobiDB-lite"/>
    </source>
</evidence>
<dbReference type="EMBL" id="HG937692">
    <property type="protein sequence ID" value="CDP36299.1"/>
    <property type="molecule type" value="Genomic_DNA"/>
</dbReference>
<dbReference type="AlphaFoldDB" id="A0A060T691"/>
<comment type="similarity">
    <text evidence="1">Belongs to the FAD-binding monooxygenase family.</text>
</comment>
<dbReference type="Pfam" id="PF00743">
    <property type="entry name" value="FMO-like"/>
    <property type="match status" value="1"/>
</dbReference>
<organism evidence="6">
    <name type="scientific">Blastobotrys adeninivorans</name>
    <name type="common">Yeast</name>
    <name type="synonym">Arxula adeninivorans</name>
    <dbReference type="NCBI Taxonomy" id="409370"/>
    <lineage>
        <taxon>Eukaryota</taxon>
        <taxon>Fungi</taxon>
        <taxon>Dikarya</taxon>
        <taxon>Ascomycota</taxon>
        <taxon>Saccharomycotina</taxon>
        <taxon>Dipodascomycetes</taxon>
        <taxon>Dipodascales</taxon>
        <taxon>Trichomonascaceae</taxon>
        <taxon>Blastobotrys</taxon>
    </lineage>
</organism>
<dbReference type="GO" id="GO:0050661">
    <property type="term" value="F:NADP binding"/>
    <property type="evidence" value="ECO:0007669"/>
    <property type="project" value="InterPro"/>
</dbReference>
<name>A0A060T691_BLAAD</name>
<feature type="region of interest" description="Disordered" evidence="5">
    <location>
        <begin position="20"/>
        <end position="65"/>
    </location>
</feature>
<keyword evidence="4" id="KW-0560">Oxidoreductase</keyword>
<dbReference type="Gene3D" id="3.50.50.60">
    <property type="entry name" value="FAD/NAD(P)-binding domain"/>
    <property type="match status" value="2"/>
</dbReference>
<dbReference type="InterPro" id="IPR036188">
    <property type="entry name" value="FAD/NAD-bd_sf"/>
</dbReference>
<evidence type="ECO:0000256" key="2">
    <source>
        <dbReference type="ARBA" id="ARBA00022630"/>
    </source>
</evidence>
<keyword evidence="3" id="KW-0274">FAD</keyword>
<reference evidence="6" key="2">
    <citation type="submission" date="2014-06" db="EMBL/GenBank/DDBJ databases">
        <title>The complete genome of Blastobotrys (Arxula) adeninivorans LS3 - a yeast of biotechnological interest.</title>
        <authorList>
            <person name="Kunze G."/>
            <person name="Gaillardin C."/>
            <person name="Czernicka M."/>
            <person name="Durrens P."/>
            <person name="Martin T."/>
            <person name="Boer E."/>
            <person name="Gabaldon T."/>
            <person name="Cruz J."/>
            <person name="Talla E."/>
            <person name="Marck C."/>
            <person name="Goffeau A."/>
            <person name="Barbe V."/>
            <person name="Baret P."/>
            <person name="Baronian K."/>
            <person name="Beier S."/>
            <person name="Bleykasten C."/>
            <person name="Bode R."/>
            <person name="Casaregola S."/>
            <person name="Despons L."/>
            <person name="Fairhead C."/>
            <person name="Giersberg M."/>
            <person name="Gierski P."/>
            <person name="Hahnel U."/>
            <person name="Hartmann A."/>
            <person name="Jankowska D."/>
            <person name="Jubin C."/>
            <person name="Jung P."/>
            <person name="Lafontaine I."/>
            <person name="Leh-Louis V."/>
            <person name="Lemaire M."/>
            <person name="Marcet-Houben M."/>
            <person name="Mascher M."/>
            <person name="Morel G."/>
            <person name="Richard G.-F."/>
            <person name="Riechen J."/>
            <person name="Sacerdot C."/>
            <person name="Sarkar A."/>
            <person name="Savel G."/>
            <person name="Schacherer J."/>
            <person name="Sherman D."/>
            <person name="Straub M.-L."/>
            <person name="Stein N."/>
            <person name="Thierry A."/>
            <person name="Trautwein-Schult A."/>
            <person name="Westhof E."/>
            <person name="Worch S."/>
            <person name="Dujon B."/>
            <person name="Souciet J.-L."/>
            <person name="Wincker P."/>
            <person name="Scholz U."/>
            <person name="Neuveglise N."/>
        </authorList>
    </citation>
    <scope>NUCLEOTIDE SEQUENCE</scope>
    <source>
        <strain evidence="6">LS3</strain>
    </source>
</reference>
<dbReference type="InterPro" id="IPR051209">
    <property type="entry name" value="FAD-bind_Monooxygenase_sf"/>
</dbReference>